<keyword evidence="1" id="KW-0472">Membrane</keyword>
<keyword evidence="1" id="KW-0812">Transmembrane</keyword>
<evidence type="ECO:0000256" key="1">
    <source>
        <dbReference type="SAM" id="Phobius"/>
    </source>
</evidence>
<evidence type="ECO:0008006" key="4">
    <source>
        <dbReference type="Google" id="ProtNLM"/>
    </source>
</evidence>
<dbReference type="Proteomes" id="UP000233248">
    <property type="component" value="Unassembled WGS sequence"/>
</dbReference>
<dbReference type="AlphaFoldDB" id="A0A2N1J5Z5"/>
<comment type="caution">
    <text evidence="2">The sequence shown here is derived from an EMBL/GenBank/DDBJ whole genome shotgun (WGS) entry which is preliminary data.</text>
</comment>
<dbReference type="PANTHER" id="PTHR36443:SF1">
    <property type="entry name" value="BSR5223 PROTEIN"/>
    <property type="match status" value="1"/>
</dbReference>
<dbReference type="InterPro" id="IPR021320">
    <property type="entry name" value="DUF2905"/>
</dbReference>
<dbReference type="Pfam" id="PF11146">
    <property type="entry name" value="DUF2905"/>
    <property type="match status" value="1"/>
</dbReference>
<name>A0A2N1J5Z5_9BACT</name>
<dbReference type="OrthoDB" id="9811610at2"/>
<feature type="transmembrane region" description="Helical" evidence="1">
    <location>
        <begin position="5"/>
        <end position="26"/>
    </location>
</feature>
<evidence type="ECO:0000313" key="2">
    <source>
        <dbReference type="EMBL" id="PKI81995.1"/>
    </source>
</evidence>
<dbReference type="RefSeq" id="WP_101183447.1">
    <property type="nucleotide sequence ID" value="NZ_CP031218.1"/>
</dbReference>
<organism evidence="2 3">
    <name type="scientific">Malaciobacter halophilus</name>
    <dbReference type="NCBI Taxonomy" id="197482"/>
    <lineage>
        <taxon>Bacteria</taxon>
        <taxon>Pseudomonadati</taxon>
        <taxon>Campylobacterota</taxon>
        <taxon>Epsilonproteobacteria</taxon>
        <taxon>Campylobacterales</taxon>
        <taxon>Arcobacteraceae</taxon>
        <taxon>Malaciobacter</taxon>
    </lineage>
</organism>
<protein>
    <recommendedName>
        <fullName evidence="4">DUF2905 domain-containing protein</fullName>
    </recommendedName>
</protein>
<accession>A0A2N1J5Z5</accession>
<feature type="transmembrane region" description="Helical" evidence="1">
    <location>
        <begin position="46"/>
        <end position="66"/>
    </location>
</feature>
<evidence type="ECO:0000313" key="3">
    <source>
        <dbReference type="Proteomes" id="UP000233248"/>
    </source>
</evidence>
<dbReference type="PANTHER" id="PTHR36443">
    <property type="entry name" value="BSR5223 PROTEIN"/>
    <property type="match status" value="1"/>
</dbReference>
<dbReference type="EMBL" id="NXIF01000006">
    <property type="protein sequence ID" value="PKI81995.1"/>
    <property type="molecule type" value="Genomic_DNA"/>
</dbReference>
<proteinExistence type="predicted"/>
<gene>
    <name evidence="2" type="ORF">CP960_01405</name>
</gene>
<keyword evidence="1" id="KW-1133">Transmembrane helix</keyword>
<dbReference type="KEGG" id="ahs:AHALO_1163"/>
<sequence length="70" mass="7853">MARWFILAGVVLVIIGLVLHFLPNVFNWFGKLPGDIHIENENTKVMFPLTSMILVSVALSLLLSIFNKLS</sequence>
<reference evidence="2 3" key="1">
    <citation type="submission" date="2017-09" db="EMBL/GenBank/DDBJ databases">
        <title>Genomics of the genus Arcobacter.</title>
        <authorList>
            <person name="Perez-Cataluna A."/>
            <person name="Figueras M.J."/>
            <person name="Salas-Masso N."/>
        </authorList>
    </citation>
    <scope>NUCLEOTIDE SEQUENCE [LARGE SCALE GENOMIC DNA]</scope>
    <source>
        <strain evidence="2 3">DSM 18005</strain>
    </source>
</reference>
<keyword evidence="3" id="KW-1185">Reference proteome</keyword>